<dbReference type="AlphaFoldDB" id="A0A5C1I1A0"/>
<dbReference type="InterPro" id="IPR011495">
    <property type="entry name" value="Sig_transdc_His_kin_sub2_dim/P"/>
</dbReference>
<dbReference type="InterPro" id="IPR003594">
    <property type="entry name" value="HATPase_dom"/>
</dbReference>
<evidence type="ECO:0000313" key="10">
    <source>
        <dbReference type="EMBL" id="QEM11755.1"/>
    </source>
</evidence>
<keyword evidence="7" id="KW-0067">ATP-binding</keyword>
<dbReference type="Gene3D" id="1.25.40.10">
    <property type="entry name" value="Tetratricopeptide repeat domain"/>
    <property type="match status" value="1"/>
</dbReference>
<accession>A0A5C1I1A0</accession>
<dbReference type="OrthoDB" id="1523170at2"/>
<keyword evidence="6 10" id="KW-0418">Kinase</keyword>
<evidence type="ECO:0000256" key="6">
    <source>
        <dbReference type="ARBA" id="ARBA00022777"/>
    </source>
</evidence>
<dbReference type="InterPro" id="IPR005467">
    <property type="entry name" value="His_kinase_dom"/>
</dbReference>
<evidence type="ECO:0000256" key="7">
    <source>
        <dbReference type="ARBA" id="ARBA00022840"/>
    </source>
</evidence>
<dbReference type="KEGG" id="mrub:DEO27_017555"/>
<keyword evidence="4" id="KW-0808">Transferase</keyword>
<evidence type="ECO:0000313" key="11">
    <source>
        <dbReference type="Proteomes" id="UP000251402"/>
    </source>
</evidence>
<dbReference type="InterPro" id="IPR036890">
    <property type="entry name" value="HATPase_C_sf"/>
</dbReference>
<dbReference type="SMART" id="SM00387">
    <property type="entry name" value="HATPase_c"/>
    <property type="match status" value="1"/>
</dbReference>
<dbReference type="Pfam" id="PF07568">
    <property type="entry name" value="HisKA_2"/>
    <property type="match status" value="1"/>
</dbReference>
<dbReference type="RefSeq" id="WP_112567547.1">
    <property type="nucleotide sequence ID" value="NZ_CP043450.1"/>
</dbReference>
<evidence type="ECO:0000256" key="3">
    <source>
        <dbReference type="ARBA" id="ARBA00022553"/>
    </source>
</evidence>
<sequence>MVIHIKYKFLFFTALLSIAGFLPVKAQVRPDVQEQGLLAALPVSNDTAKIKILLDLAGHLVNNRRTKAEVKKANAYCIQALSLAFKLKDETAKSLVWKELADINQDSEDYRRRLAAEKALKEARKNHDSKLEAAAQLEKAISYSHNTEGITQAEKECSKAINILKATAPGSLLYAKSLRLEGVLHANLAHAELSLKELDLALRIAKNNHVDSLQSYYAAYVVTYQNLRNFKEVFRYSLLALKFAEKYRDTAICFDQYTVLAYYYSRSSNIGKEISYLLKARSNLNAKKNTNYAVYIAAALGHAYNQISQYAEAVKILKEGHRKGSYEEDEYYPDVLAELLNSYLNLKQYDDAWKVYHILKNGTSPPQSNIANFIHNMNHDIGSLTAMTRLTIKTHQLALAKINLELLRNRITTMYPVLENLMPYEYLAFQMDSINGNISGALQHFQLYKKYNDSLTREGNARDISQLQLEYETEKKDEDIALKTRNISLLERQSRLQQQAIKSEAMVKNLSVAGIAMLSLLLVISVNRYRIKQRSLIQISAAHRELGEQKEEINTQNESLKQLLEERDWLLKEIHHRVKNNLQIVISLLNSQLANIKDVAAKNVIRESQLRMHSISLIHQKLYQNDNITLINMGEYVRSLVAHLQDSFGTHSRIDFSIQSTNLSLDVSQAVPLGLILNESITNAIKYAFTDRTVKGRISISMDQDQSVLTVKIADNGKGMPTEIDPKNTSSLGMSLIAGLTRQLKGEVRLYNDQGFHINITIPVDSRYK</sequence>
<dbReference type="Gene3D" id="3.30.565.10">
    <property type="entry name" value="Histidine kinase-like ATPase, C-terminal domain"/>
    <property type="match status" value="1"/>
</dbReference>
<gene>
    <name evidence="10" type="ORF">DEO27_017555</name>
</gene>
<evidence type="ECO:0000256" key="1">
    <source>
        <dbReference type="ARBA" id="ARBA00000085"/>
    </source>
</evidence>
<dbReference type="GO" id="GO:0004673">
    <property type="term" value="F:protein histidine kinase activity"/>
    <property type="evidence" value="ECO:0007669"/>
    <property type="project" value="UniProtKB-EC"/>
</dbReference>
<dbReference type="EC" id="2.7.13.3" evidence="2"/>
<dbReference type="SUPFAM" id="SSF55874">
    <property type="entry name" value="ATPase domain of HSP90 chaperone/DNA topoisomerase II/histidine kinase"/>
    <property type="match status" value="1"/>
</dbReference>
<feature type="domain" description="Histidine kinase" evidence="9">
    <location>
        <begin position="573"/>
        <end position="766"/>
    </location>
</feature>
<evidence type="ECO:0000259" key="9">
    <source>
        <dbReference type="PROSITE" id="PS50109"/>
    </source>
</evidence>
<keyword evidence="3" id="KW-0597">Phosphoprotein</keyword>
<keyword evidence="11" id="KW-1185">Reference proteome</keyword>
<reference evidence="10" key="1">
    <citation type="submission" date="2019-08" db="EMBL/GenBank/DDBJ databases">
        <title>Comparative genome analysis confer to the adaptation heavy metal polluted environment.</title>
        <authorList>
            <person name="Li Y."/>
        </authorList>
    </citation>
    <scope>NUCLEOTIDE SEQUENCE [LARGE SCALE GENOMIC DNA]</scope>
    <source>
        <strain evidence="10">P1</strain>
    </source>
</reference>
<dbReference type="Pfam" id="PF02518">
    <property type="entry name" value="HATPase_c"/>
    <property type="match status" value="1"/>
</dbReference>
<evidence type="ECO:0000256" key="8">
    <source>
        <dbReference type="SAM" id="Coils"/>
    </source>
</evidence>
<evidence type="ECO:0000256" key="4">
    <source>
        <dbReference type="ARBA" id="ARBA00022679"/>
    </source>
</evidence>
<protein>
    <recommendedName>
        <fullName evidence="2">histidine kinase</fullName>
        <ecNumber evidence="2">2.7.13.3</ecNumber>
    </recommendedName>
</protein>
<dbReference type="GO" id="GO:0005524">
    <property type="term" value="F:ATP binding"/>
    <property type="evidence" value="ECO:0007669"/>
    <property type="project" value="UniProtKB-KW"/>
</dbReference>
<dbReference type="Gene3D" id="3.30.450.20">
    <property type="entry name" value="PAS domain"/>
    <property type="match status" value="1"/>
</dbReference>
<dbReference type="PANTHER" id="PTHR41523">
    <property type="entry name" value="TWO-COMPONENT SYSTEM SENSOR PROTEIN"/>
    <property type="match status" value="1"/>
</dbReference>
<dbReference type="PANTHER" id="PTHR41523:SF8">
    <property type="entry name" value="ETHYLENE RESPONSE SENSOR PROTEIN"/>
    <property type="match status" value="1"/>
</dbReference>
<dbReference type="PROSITE" id="PS50109">
    <property type="entry name" value="HIS_KIN"/>
    <property type="match status" value="1"/>
</dbReference>
<dbReference type="Proteomes" id="UP000251402">
    <property type="component" value="Chromosome"/>
</dbReference>
<feature type="coiled-coil region" evidence="8">
    <location>
        <begin position="100"/>
        <end position="140"/>
    </location>
</feature>
<comment type="catalytic activity">
    <reaction evidence="1">
        <text>ATP + protein L-histidine = ADP + protein N-phospho-L-histidine.</text>
        <dbReference type="EC" id="2.7.13.3"/>
    </reaction>
</comment>
<organism evidence="10 11">
    <name type="scientific">Mucilaginibacter rubeus</name>
    <dbReference type="NCBI Taxonomy" id="2027860"/>
    <lineage>
        <taxon>Bacteria</taxon>
        <taxon>Pseudomonadati</taxon>
        <taxon>Bacteroidota</taxon>
        <taxon>Sphingobacteriia</taxon>
        <taxon>Sphingobacteriales</taxon>
        <taxon>Sphingobacteriaceae</taxon>
        <taxon>Mucilaginibacter</taxon>
    </lineage>
</organism>
<keyword evidence="8" id="KW-0175">Coiled coil</keyword>
<keyword evidence="5" id="KW-0547">Nucleotide-binding</keyword>
<proteinExistence type="predicted"/>
<dbReference type="EMBL" id="CP043450">
    <property type="protein sequence ID" value="QEM11755.1"/>
    <property type="molecule type" value="Genomic_DNA"/>
</dbReference>
<evidence type="ECO:0000256" key="2">
    <source>
        <dbReference type="ARBA" id="ARBA00012438"/>
    </source>
</evidence>
<dbReference type="InterPro" id="IPR011990">
    <property type="entry name" value="TPR-like_helical_dom_sf"/>
</dbReference>
<name>A0A5C1I1A0_9SPHI</name>
<evidence type="ECO:0000256" key="5">
    <source>
        <dbReference type="ARBA" id="ARBA00022741"/>
    </source>
</evidence>